<protein>
    <submittedName>
        <fullName evidence="1">Uncharacterized protein</fullName>
    </submittedName>
</protein>
<sequence length="223" mass="25697">MGAKGIGKRSFFSAKDTTDSLKAVDIRRWARDGLLRPSTQFHWQWRTDEKITASIEVRIETRHALRLNYRSRSPGTDWKGFDYPVLMDWTSCHFGGERPWFRCPATGCGNRAAKLYGGAVFACRRCHDLAYPSQQEAAPDRAARRCERLRARLGWHGGIFDLPEAKPKGMHWRTYERLRRGADDAAREACSLFLERYGYDPATRRLISSMMDFDDVATRERGT</sequence>
<evidence type="ECO:0000313" key="1">
    <source>
        <dbReference type="EMBL" id="ANP42231.1"/>
    </source>
</evidence>
<proteinExistence type="predicted"/>
<dbReference type="AlphaFoldDB" id="A0A1B1A6R1"/>
<organism evidence="1 2">
    <name type="scientific">Tritonibacter mobilis F1926</name>
    <dbReference type="NCBI Taxonomy" id="1265309"/>
    <lineage>
        <taxon>Bacteria</taxon>
        <taxon>Pseudomonadati</taxon>
        <taxon>Pseudomonadota</taxon>
        <taxon>Alphaproteobacteria</taxon>
        <taxon>Rhodobacterales</taxon>
        <taxon>Paracoccaceae</taxon>
        <taxon>Tritonibacter</taxon>
    </lineage>
</organism>
<evidence type="ECO:0000313" key="2">
    <source>
        <dbReference type="Proteomes" id="UP000013243"/>
    </source>
</evidence>
<dbReference type="KEGG" id="rmb:K529_015740"/>
<name>A0A1B1A6R1_9RHOB</name>
<gene>
    <name evidence="1" type="ORF">K529_015740</name>
</gene>
<dbReference type="RefSeq" id="WP_005613128.1">
    <property type="nucleotide sequence ID" value="NZ_CP015231.1"/>
</dbReference>
<dbReference type="EMBL" id="CP015231">
    <property type="protein sequence ID" value="ANP42231.1"/>
    <property type="molecule type" value="Genomic_DNA"/>
</dbReference>
<accession>A0A1B1A6R1</accession>
<keyword evidence="1" id="KW-0614">Plasmid</keyword>
<dbReference type="OrthoDB" id="5951715at2"/>
<dbReference type="Proteomes" id="UP000013243">
    <property type="component" value="Plasmid unnamed1"/>
</dbReference>
<reference evidence="1 2" key="1">
    <citation type="journal article" date="2016" name="ISME J.">
        <title>Global occurrence and heterogeneity of the Roseobacter-clade species Ruegeria mobilis.</title>
        <authorList>
            <person name="Sonnenschein E."/>
            <person name="Gram L."/>
        </authorList>
    </citation>
    <scope>NUCLEOTIDE SEQUENCE [LARGE SCALE GENOMIC DNA]</scope>
    <source>
        <strain evidence="1 2">F1926</strain>
        <plasmid evidence="1 2">unnamed1</plasmid>
    </source>
</reference>
<geneLocation type="plasmid" evidence="1 2">
    <name>unnamed1</name>
</geneLocation>
<dbReference type="GeneID" id="28251317"/>